<keyword evidence="5" id="KW-0498">Mitosis</keyword>
<keyword evidence="3" id="KW-0158">Chromosome</keyword>
<evidence type="ECO:0000259" key="10">
    <source>
        <dbReference type="Pfam" id="PF03800"/>
    </source>
</evidence>
<comment type="subcellular location">
    <subcellularLocation>
        <location evidence="1">Chromosome</location>
        <location evidence="1">Centromere</location>
    </subcellularLocation>
</comment>
<evidence type="ECO:0000256" key="9">
    <source>
        <dbReference type="SAM" id="Coils"/>
    </source>
</evidence>
<feature type="domain" description="Kinetochore protein Nuf2 N-terminal" evidence="10">
    <location>
        <begin position="8"/>
        <end position="152"/>
    </location>
</feature>
<dbReference type="Proteomes" id="UP001311799">
    <property type="component" value="Unassembled WGS sequence"/>
</dbReference>
<keyword evidence="6 9" id="KW-0175">Coiled coil</keyword>
<keyword evidence="7" id="KW-0131">Cell cycle</keyword>
<name>A0AAV9XYG2_9CRYT</name>
<proteinExistence type="inferred from homology"/>
<comment type="caution">
    <text evidence="11">The sequence shown here is derived from an EMBL/GenBank/DDBJ whole genome shotgun (WGS) entry which is preliminary data.</text>
</comment>
<dbReference type="AlphaFoldDB" id="A0AAV9XYG2"/>
<evidence type="ECO:0000256" key="5">
    <source>
        <dbReference type="ARBA" id="ARBA00022776"/>
    </source>
</evidence>
<accession>A0AAV9XYG2</accession>
<feature type="coiled-coil region" evidence="9">
    <location>
        <begin position="254"/>
        <end position="302"/>
    </location>
</feature>
<dbReference type="GO" id="GO:0051301">
    <property type="term" value="P:cell division"/>
    <property type="evidence" value="ECO:0007669"/>
    <property type="project" value="UniProtKB-KW"/>
</dbReference>
<gene>
    <name evidence="11" type="ORF">RS030_213292</name>
</gene>
<dbReference type="EMBL" id="JAWDEY010000013">
    <property type="protein sequence ID" value="KAK6589240.1"/>
    <property type="molecule type" value="Genomic_DNA"/>
</dbReference>
<keyword evidence="12" id="KW-1185">Reference proteome</keyword>
<evidence type="ECO:0000256" key="2">
    <source>
        <dbReference type="ARBA" id="ARBA00005498"/>
    </source>
</evidence>
<dbReference type="Gene3D" id="1.10.418.60">
    <property type="entry name" value="Ncd80 complex, Nuf2 subunit"/>
    <property type="match status" value="1"/>
</dbReference>
<reference evidence="11 12" key="1">
    <citation type="submission" date="2023-10" db="EMBL/GenBank/DDBJ databases">
        <title>Comparative genomics analysis reveals potential genetic determinants of host preference in Cryptosporidium xiaoi.</title>
        <authorList>
            <person name="Xiao L."/>
            <person name="Li J."/>
        </authorList>
    </citation>
    <scope>NUCLEOTIDE SEQUENCE [LARGE SCALE GENOMIC DNA]</scope>
    <source>
        <strain evidence="11 12">52996</strain>
    </source>
</reference>
<evidence type="ECO:0000256" key="3">
    <source>
        <dbReference type="ARBA" id="ARBA00022454"/>
    </source>
</evidence>
<evidence type="ECO:0000256" key="6">
    <source>
        <dbReference type="ARBA" id="ARBA00023054"/>
    </source>
</evidence>
<dbReference type="Pfam" id="PF03800">
    <property type="entry name" value="Nuf2"/>
    <property type="match status" value="1"/>
</dbReference>
<dbReference type="InterPro" id="IPR038275">
    <property type="entry name" value="Nuf2_N_sf"/>
</dbReference>
<feature type="coiled-coil region" evidence="9">
    <location>
        <begin position="152"/>
        <end position="214"/>
    </location>
</feature>
<evidence type="ECO:0000313" key="11">
    <source>
        <dbReference type="EMBL" id="KAK6589240.1"/>
    </source>
</evidence>
<dbReference type="GO" id="GO:0031262">
    <property type="term" value="C:Ndc80 complex"/>
    <property type="evidence" value="ECO:0007669"/>
    <property type="project" value="InterPro"/>
</dbReference>
<dbReference type="InterPro" id="IPR005549">
    <property type="entry name" value="Kinetochore_Nuf2_N"/>
</dbReference>
<keyword evidence="8" id="KW-0137">Centromere</keyword>
<protein>
    <recommendedName>
        <fullName evidence="10">Kinetochore protein Nuf2 N-terminal domain-containing protein</fullName>
    </recommendedName>
</protein>
<evidence type="ECO:0000256" key="7">
    <source>
        <dbReference type="ARBA" id="ARBA00023306"/>
    </source>
</evidence>
<comment type="similarity">
    <text evidence="2">Belongs to the NUF2 family.</text>
</comment>
<evidence type="ECO:0000313" key="12">
    <source>
        <dbReference type="Proteomes" id="UP001311799"/>
    </source>
</evidence>
<organism evidence="11 12">
    <name type="scientific">Cryptosporidium xiaoi</name>
    <dbReference type="NCBI Taxonomy" id="659607"/>
    <lineage>
        <taxon>Eukaryota</taxon>
        <taxon>Sar</taxon>
        <taxon>Alveolata</taxon>
        <taxon>Apicomplexa</taxon>
        <taxon>Conoidasida</taxon>
        <taxon>Coccidia</taxon>
        <taxon>Eucoccidiorida</taxon>
        <taxon>Eimeriorina</taxon>
        <taxon>Cryptosporidiidae</taxon>
        <taxon>Cryptosporidium</taxon>
    </lineage>
</organism>
<evidence type="ECO:0000256" key="8">
    <source>
        <dbReference type="ARBA" id="ARBA00023328"/>
    </source>
</evidence>
<evidence type="ECO:0000256" key="4">
    <source>
        <dbReference type="ARBA" id="ARBA00022618"/>
    </source>
</evidence>
<keyword evidence="4" id="KW-0132">Cell division</keyword>
<sequence length="488" mass="58104">MRLQSKQKYQFPDLDMGELMNELDMLGFEISSNFWENINHEIAVDLYMSCLSIALEIDVEDIRPEEMVGQLPLSAAGIISENEKSQIKPIGNLRFLRYCKILWCMIGIEDFSMNDVHRPTADRIYSFLCGFVNLMRFKEDRWMVYKNEFYEIEEILDQVDKSNDQIKQKKEDLNNIRARYNELSEEVIKRRRDNQEYQEKMRKLHGEFLQSQQELKRLTQLDQDTQEQLKDVEFRINTGNQDVQDLKDQVVQSPERLRNTIEELNRSLDNERKQIEQISKKNNELKDRQNTLQRTEKRLDKAKSFLEQILNGIKEANNIKQSIKEIDHHIEKDKWTIEQTTEEERLLLQTVEQISLRIQNNQQHYESLIEEAQTLLDQEKQKFEQGQAFLDLQGSEAFSLERQAELLERDINNSKVLHEKTISLLNNQHYALLNIFNNYKRQIIQRLNELGSNYNLQELDNKCINTTKNSKESIHNFERDENNFSAVN</sequence>
<evidence type="ECO:0000256" key="1">
    <source>
        <dbReference type="ARBA" id="ARBA00004584"/>
    </source>
</evidence>